<dbReference type="AlphaFoldDB" id="A0A388K8F2"/>
<keyword evidence="5" id="KW-0813">Transport</keyword>
<keyword evidence="9" id="KW-0274">FAD</keyword>
<dbReference type="GO" id="GO:0016972">
    <property type="term" value="F:thiol oxidase activity"/>
    <property type="evidence" value="ECO:0007669"/>
    <property type="project" value="InterPro"/>
</dbReference>
<proteinExistence type="inferred from homology"/>
<keyword evidence="18" id="KW-1185">Reference proteome</keyword>
<dbReference type="PANTHER" id="PTHR12613">
    <property type="entry name" value="ERO1-RELATED"/>
    <property type="match status" value="1"/>
</dbReference>
<keyword evidence="8" id="KW-0256">Endoplasmic reticulum</keyword>
<keyword evidence="6" id="KW-0285">Flavoprotein</keyword>
<dbReference type="Pfam" id="PF04137">
    <property type="entry name" value="ERO1"/>
    <property type="match status" value="2"/>
</dbReference>
<dbReference type="GO" id="GO:0071949">
    <property type="term" value="F:FAD binding"/>
    <property type="evidence" value="ECO:0007669"/>
    <property type="project" value="InterPro"/>
</dbReference>
<dbReference type="Gramene" id="GBG66328">
    <property type="protein sequence ID" value="GBG66328"/>
    <property type="gene ID" value="CBR_g58818"/>
</dbReference>
<dbReference type="EMBL" id="BFEA01000072">
    <property type="protein sequence ID" value="GBG66328.1"/>
    <property type="molecule type" value="Genomic_DNA"/>
</dbReference>
<feature type="compositionally biased region" description="Low complexity" evidence="16">
    <location>
        <begin position="304"/>
        <end position="317"/>
    </location>
</feature>
<comment type="subcellular location">
    <subcellularLocation>
        <location evidence="2">Endoplasmic reticulum membrane</location>
        <topology evidence="2">Peripheral membrane protein</topology>
        <orientation evidence="2">Lumenal side</orientation>
    </subcellularLocation>
</comment>
<gene>
    <name evidence="17" type="ORF">CBR_g58818</name>
</gene>
<evidence type="ECO:0000313" key="17">
    <source>
        <dbReference type="EMBL" id="GBG66328.1"/>
    </source>
</evidence>
<protein>
    <submittedName>
        <fullName evidence="17">Uncharacterized protein</fullName>
    </submittedName>
</protein>
<evidence type="ECO:0000256" key="16">
    <source>
        <dbReference type="SAM" id="MobiDB-lite"/>
    </source>
</evidence>
<evidence type="ECO:0000256" key="8">
    <source>
        <dbReference type="ARBA" id="ARBA00022824"/>
    </source>
</evidence>
<evidence type="ECO:0000256" key="13">
    <source>
        <dbReference type="ARBA" id="ARBA00023157"/>
    </source>
</evidence>
<comment type="similarity">
    <text evidence="3">Belongs to the EROs family.</text>
</comment>
<accession>A0A388K8F2</accession>
<evidence type="ECO:0000256" key="7">
    <source>
        <dbReference type="ARBA" id="ARBA00022729"/>
    </source>
</evidence>
<name>A0A388K8F2_CHABU</name>
<keyword evidence="12" id="KW-0472">Membrane</keyword>
<reference evidence="17 18" key="1">
    <citation type="journal article" date="2018" name="Cell">
        <title>The Chara Genome: Secondary Complexity and Implications for Plant Terrestrialization.</title>
        <authorList>
            <person name="Nishiyama T."/>
            <person name="Sakayama H."/>
            <person name="Vries J.D."/>
            <person name="Buschmann H."/>
            <person name="Saint-Marcoux D."/>
            <person name="Ullrich K.K."/>
            <person name="Haas F.B."/>
            <person name="Vanderstraeten L."/>
            <person name="Becker D."/>
            <person name="Lang D."/>
            <person name="Vosolsobe S."/>
            <person name="Rombauts S."/>
            <person name="Wilhelmsson P.K.I."/>
            <person name="Janitza P."/>
            <person name="Kern R."/>
            <person name="Heyl A."/>
            <person name="Rumpler F."/>
            <person name="Villalobos L.I.A.C."/>
            <person name="Clay J.M."/>
            <person name="Skokan R."/>
            <person name="Toyoda A."/>
            <person name="Suzuki Y."/>
            <person name="Kagoshima H."/>
            <person name="Schijlen E."/>
            <person name="Tajeshwar N."/>
            <person name="Catarino B."/>
            <person name="Hetherington A.J."/>
            <person name="Saltykova A."/>
            <person name="Bonnot C."/>
            <person name="Breuninger H."/>
            <person name="Symeonidi A."/>
            <person name="Radhakrishnan G.V."/>
            <person name="Van Nieuwerburgh F."/>
            <person name="Deforce D."/>
            <person name="Chang C."/>
            <person name="Karol K.G."/>
            <person name="Hedrich R."/>
            <person name="Ulvskov P."/>
            <person name="Glockner G."/>
            <person name="Delwiche C.F."/>
            <person name="Petrasek J."/>
            <person name="Van de Peer Y."/>
            <person name="Friml J."/>
            <person name="Beilby M."/>
            <person name="Dolan L."/>
            <person name="Kohara Y."/>
            <person name="Sugano S."/>
            <person name="Fujiyama A."/>
            <person name="Delaux P.-M."/>
            <person name="Quint M."/>
            <person name="TheiBen G."/>
            <person name="Hagemann M."/>
            <person name="Harholt J."/>
            <person name="Dunand C."/>
            <person name="Zachgo S."/>
            <person name="Langdale J."/>
            <person name="Maumus F."/>
            <person name="Straeten D.V.D."/>
            <person name="Gould S.B."/>
            <person name="Rensing S.A."/>
        </authorList>
    </citation>
    <scope>NUCLEOTIDE SEQUENCE [LARGE SCALE GENOMIC DNA]</scope>
    <source>
        <strain evidence="17 18">S276</strain>
    </source>
</reference>
<keyword evidence="14" id="KW-0325">Glycoprotein</keyword>
<feature type="region of interest" description="Disordered" evidence="16">
    <location>
        <begin position="290"/>
        <end position="317"/>
    </location>
</feature>
<evidence type="ECO:0000256" key="6">
    <source>
        <dbReference type="ARBA" id="ARBA00022630"/>
    </source>
</evidence>
<dbReference type="GO" id="GO:0005789">
    <property type="term" value="C:endoplasmic reticulum membrane"/>
    <property type="evidence" value="ECO:0007669"/>
    <property type="project" value="UniProtKB-SubCell"/>
</dbReference>
<comment type="caution">
    <text evidence="17">The sequence shown here is derived from an EMBL/GenBank/DDBJ whole genome shotgun (WGS) entry which is preliminary data.</text>
</comment>
<keyword evidence="15" id="KW-0676">Redox-active center</keyword>
<keyword evidence="7" id="KW-0732">Signal</keyword>
<keyword evidence="11" id="KW-0560">Oxidoreductase</keyword>
<dbReference type="STRING" id="69332.A0A388K8F2"/>
<dbReference type="GO" id="GO:0015035">
    <property type="term" value="F:protein-disulfide reductase activity"/>
    <property type="evidence" value="ECO:0007669"/>
    <property type="project" value="InterPro"/>
</dbReference>
<dbReference type="GO" id="GO:0034975">
    <property type="term" value="P:protein folding in endoplasmic reticulum"/>
    <property type="evidence" value="ECO:0007669"/>
    <property type="project" value="InterPro"/>
</dbReference>
<evidence type="ECO:0000256" key="11">
    <source>
        <dbReference type="ARBA" id="ARBA00023002"/>
    </source>
</evidence>
<evidence type="ECO:0000256" key="2">
    <source>
        <dbReference type="ARBA" id="ARBA00004367"/>
    </source>
</evidence>
<evidence type="ECO:0000256" key="9">
    <source>
        <dbReference type="ARBA" id="ARBA00022827"/>
    </source>
</evidence>
<evidence type="ECO:0000256" key="14">
    <source>
        <dbReference type="ARBA" id="ARBA00023180"/>
    </source>
</evidence>
<comment type="cofactor">
    <cofactor evidence="1">
        <name>FAD</name>
        <dbReference type="ChEBI" id="CHEBI:57692"/>
    </cofactor>
</comment>
<organism evidence="17 18">
    <name type="scientific">Chara braunii</name>
    <name type="common">Braun's stonewort</name>
    <dbReference type="NCBI Taxonomy" id="69332"/>
    <lineage>
        <taxon>Eukaryota</taxon>
        <taxon>Viridiplantae</taxon>
        <taxon>Streptophyta</taxon>
        <taxon>Charophyceae</taxon>
        <taxon>Charales</taxon>
        <taxon>Characeae</taxon>
        <taxon>Chara</taxon>
    </lineage>
</organism>
<keyword evidence="10" id="KW-0249">Electron transport</keyword>
<dbReference type="InterPro" id="IPR037192">
    <property type="entry name" value="ERO1-like_sf"/>
</dbReference>
<evidence type="ECO:0000256" key="5">
    <source>
        <dbReference type="ARBA" id="ARBA00022448"/>
    </source>
</evidence>
<evidence type="ECO:0000256" key="12">
    <source>
        <dbReference type="ARBA" id="ARBA00023136"/>
    </source>
</evidence>
<dbReference type="OrthoDB" id="1666674at2759"/>
<dbReference type="InterPro" id="IPR007266">
    <property type="entry name" value="Ero1"/>
</dbReference>
<evidence type="ECO:0000256" key="1">
    <source>
        <dbReference type="ARBA" id="ARBA00001974"/>
    </source>
</evidence>
<dbReference type="Proteomes" id="UP000265515">
    <property type="component" value="Unassembled WGS sequence"/>
</dbReference>
<dbReference type="OMA" id="SHICEFY"/>
<evidence type="ECO:0000256" key="15">
    <source>
        <dbReference type="ARBA" id="ARBA00023284"/>
    </source>
</evidence>
<evidence type="ECO:0000313" key="18">
    <source>
        <dbReference type="Proteomes" id="UP000265515"/>
    </source>
</evidence>
<evidence type="ECO:0000256" key="3">
    <source>
        <dbReference type="ARBA" id="ARBA00008277"/>
    </source>
</evidence>
<comment type="subunit">
    <text evidence="4">May function both as a monomer and a homodimer.</text>
</comment>
<evidence type="ECO:0000256" key="10">
    <source>
        <dbReference type="ARBA" id="ARBA00022982"/>
    </source>
</evidence>
<evidence type="ECO:0000256" key="4">
    <source>
        <dbReference type="ARBA" id="ARBA00011802"/>
    </source>
</evidence>
<sequence length="317" mass="35704">MDCVCAVDVSAGHSGRDRDGHSFSCAFASRQIPPWIGLHFSSGRRDDMIYVNLQLNPEKYTGYKGDSARKIWQAIYAESCFKDPSLPFVLTTVTSQYGIGVVLQQDDGKGYRPWGPNWEMMRWGVAKFPERVQNLHFTYLFVLRALSKAGDYLTHADYSTGNEAEDRETLELLKELVDNRDLKAACPEPFDEAQLWRGKEGPQLKQELQKHFRNISRVMDCVGCEKCRLWGKLQMLGLGTALKILFCTNENGEFQQQFKLQRNEVIALVNTLGRFSEALKLLGELPPETSAGKANHQAGNVQIKSTTNKNSQTSSPS</sequence>
<dbReference type="PANTHER" id="PTHR12613:SF0">
    <property type="entry name" value="ERO1-LIKE PROTEIN"/>
    <property type="match status" value="1"/>
</dbReference>
<dbReference type="SUPFAM" id="SSF110019">
    <property type="entry name" value="ERO1-like"/>
    <property type="match status" value="1"/>
</dbReference>
<keyword evidence="13" id="KW-1015">Disulfide bond</keyword>